<reference evidence="1 2" key="1">
    <citation type="submission" date="2015-07" db="EMBL/GenBank/DDBJ databases">
        <title>The genome of Dufourea novaeangliae.</title>
        <authorList>
            <person name="Pan H."/>
            <person name="Kapheim K."/>
        </authorList>
    </citation>
    <scope>NUCLEOTIDE SEQUENCE [LARGE SCALE GENOMIC DNA]</scope>
    <source>
        <strain evidence="1">0120121106</strain>
        <tissue evidence="1">Whole body</tissue>
    </source>
</reference>
<dbReference type="EMBL" id="KQ434893">
    <property type="protein sequence ID" value="KZC10634.1"/>
    <property type="molecule type" value="Genomic_DNA"/>
</dbReference>
<dbReference type="OrthoDB" id="10033972at2759"/>
<name>A0A154PGP1_DUFNO</name>
<dbReference type="GO" id="GO:0008168">
    <property type="term" value="F:methyltransferase activity"/>
    <property type="evidence" value="ECO:0007669"/>
    <property type="project" value="UniProtKB-KW"/>
</dbReference>
<evidence type="ECO:0000313" key="1">
    <source>
        <dbReference type="EMBL" id="KZC10634.1"/>
    </source>
</evidence>
<sequence length="103" mass="12190">REWLLHHDKAPAHSALLIHDFCTKNSITVLPQPPYSPDLAPADFFLFPKLKYPLKGKRFHTIDEIQEKSLMELNSISEEAFSRCFQQWKQRWEKCIACHGEYF</sequence>
<evidence type="ECO:0000313" key="2">
    <source>
        <dbReference type="Proteomes" id="UP000076502"/>
    </source>
</evidence>
<dbReference type="PANTHER" id="PTHR46060:SF1">
    <property type="entry name" value="MARINER MOS1 TRANSPOSASE-LIKE PROTEIN"/>
    <property type="match status" value="1"/>
</dbReference>
<feature type="non-terminal residue" evidence="1">
    <location>
        <position position="1"/>
    </location>
</feature>
<feature type="non-terminal residue" evidence="1">
    <location>
        <position position="103"/>
    </location>
</feature>
<dbReference type="GO" id="GO:0032259">
    <property type="term" value="P:methylation"/>
    <property type="evidence" value="ECO:0007669"/>
    <property type="project" value="UniProtKB-KW"/>
</dbReference>
<keyword evidence="1" id="KW-0808">Transferase</keyword>
<protein>
    <submittedName>
        <fullName evidence="1">Histone-lysine N-methyltransferase SETMAR</fullName>
    </submittedName>
</protein>
<proteinExistence type="predicted"/>
<dbReference type="Proteomes" id="UP000076502">
    <property type="component" value="Unassembled WGS sequence"/>
</dbReference>
<dbReference type="PANTHER" id="PTHR46060">
    <property type="entry name" value="MARINER MOS1 TRANSPOSASE-LIKE PROTEIN"/>
    <property type="match status" value="1"/>
</dbReference>
<dbReference type="STRING" id="178035.A0A154PGP1"/>
<accession>A0A154PGP1</accession>
<dbReference type="InterPro" id="IPR036397">
    <property type="entry name" value="RNaseH_sf"/>
</dbReference>
<organism evidence="1 2">
    <name type="scientific">Dufourea novaeangliae</name>
    <name type="common">Sweat bee</name>
    <dbReference type="NCBI Taxonomy" id="178035"/>
    <lineage>
        <taxon>Eukaryota</taxon>
        <taxon>Metazoa</taxon>
        <taxon>Ecdysozoa</taxon>
        <taxon>Arthropoda</taxon>
        <taxon>Hexapoda</taxon>
        <taxon>Insecta</taxon>
        <taxon>Pterygota</taxon>
        <taxon>Neoptera</taxon>
        <taxon>Endopterygota</taxon>
        <taxon>Hymenoptera</taxon>
        <taxon>Apocrita</taxon>
        <taxon>Aculeata</taxon>
        <taxon>Apoidea</taxon>
        <taxon>Anthophila</taxon>
        <taxon>Halictidae</taxon>
        <taxon>Rophitinae</taxon>
        <taxon>Dufourea</taxon>
    </lineage>
</organism>
<dbReference type="GO" id="GO:0003676">
    <property type="term" value="F:nucleic acid binding"/>
    <property type="evidence" value="ECO:0007669"/>
    <property type="project" value="InterPro"/>
</dbReference>
<gene>
    <name evidence="1" type="ORF">WN55_00386</name>
</gene>
<keyword evidence="1" id="KW-0489">Methyltransferase</keyword>
<dbReference type="AlphaFoldDB" id="A0A154PGP1"/>
<dbReference type="Gene3D" id="3.30.420.10">
    <property type="entry name" value="Ribonuclease H-like superfamily/Ribonuclease H"/>
    <property type="match status" value="1"/>
</dbReference>
<dbReference type="InterPro" id="IPR052709">
    <property type="entry name" value="Transposase-MT_Hybrid"/>
</dbReference>
<keyword evidence="2" id="KW-1185">Reference proteome</keyword>